<evidence type="ECO:0000313" key="4">
    <source>
        <dbReference type="EMBL" id="QMW80648.1"/>
    </source>
</evidence>
<dbReference type="AlphaFoldDB" id="A0A7G5MY48"/>
<organism evidence="3 5">
    <name type="scientific">Blautia producta</name>
    <dbReference type="NCBI Taxonomy" id="33035"/>
    <lineage>
        <taxon>Bacteria</taxon>
        <taxon>Bacillati</taxon>
        <taxon>Bacillota</taxon>
        <taxon>Clostridia</taxon>
        <taxon>Lachnospirales</taxon>
        <taxon>Lachnospiraceae</taxon>
        <taxon>Blautia</taxon>
    </lineage>
</organism>
<dbReference type="Proteomes" id="UP000515789">
    <property type="component" value="Chromosome"/>
</dbReference>
<evidence type="ECO:0000313" key="3">
    <source>
        <dbReference type="EMBL" id="QMW79541.1"/>
    </source>
</evidence>
<dbReference type="RefSeq" id="WP_163118086.1">
    <property type="nucleotide sequence ID" value="NZ_CP039126.1"/>
</dbReference>
<accession>A0A7G5MY48</accession>
<gene>
    <name evidence="1" type="ORF">E5259_05595</name>
    <name evidence="2" type="ORF">E5259_17850</name>
    <name evidence="3" type="ORF">E5259_19080</name>
    <name evidence="4" type="ORF">E5259_25400</name>
</gene>
<evidence type="ECO:0000313" key="5">
    <source>
        <dbReference type="Proteomes" id="UP000515789"/>
    </source>
</evidence>
<reference evidence="3 5" key="1">
    <citation type="submission" date="2019-04" db="EMBL/GenBank/DDBJ databases">
        <authorList>
            <person name="Schori C."/>
            <person name="Ahrens C."/>
        </authorList>
    </citation>
    <scope>NUCLEOTIDE SEQUENCE [LARGE SCALE GENOMIC DNA]</scope>
    <source>
        <strain evidence="3 5">DSM 2950</strain>
    </source>
</reference>
<dbReference type="EMBL" id="CP039126">
    <property type="protein sequence ID" value="QMW77114.1"/>
    <property type="molecule type" value="Genomic_DNA"/>
</dbReference>
<dbReference type="EMBL" id="CP039126">
    <property type="protein sequence ID" value="QMW80648.1"/>
    <property type="molecule type" value="Genomic_DNA"/>
</dbReference>
<sequence>MKARFTTEQPAVRWQPLDQGMVDVTICLNGQEVTDESSQVDEFGETHTTKDTYWEYDFRQFREKAENISRAAVEKNPEKYLEYQPLQEKTLEQKLQEQDENIRMLTECLLEMSEAVYV</sequence>
<dbReference type="GeneID" id="75055112"/>
<evidence type="ECO:0000313" key="2">
    <source>
        <dbReference type="EMBL" id="QMW79313.1"/>
    </source>
</evidence>
<dbReference type="EMBL" id="CP039126">
    <property type="protein sequence ID" value="QMW79541.1"/>
    <property type="molecule type" value="Genomic_DNA"/>
</dbReference>
<proteinExistence type="predicted"/>
<name>A0A7G5MY48_9FIRM</name>
<dbReference type="EMBL" id="CP039126">
    <property type="protein sequence ID" value="QMW79313.1"/>
    <property type="molecule type" value="Genomic_DNA"/>
</dbReference>
<protein>
    <submittedName>
        <fullName evidence="3">Uncharacterized protein</fullName>
    </submittedName>
</protein>
<evidence type="ECO:0000313" key="1">
    <source>
        <dbReference type="EMBL" id="QMW77114.1"/>
    </source>
</evidence>